<name>A0AA36HAP6_CYLNA</name>
<gene>
    <name evidence="2" type="ORF">CYNAS_LOCUS18849</name>
</gene>
<evidence type="ECO:0000313" key="3">
    <source>
        <dbReference type="Proteomes" id="UP001176961"/>
    </source>
</evidence>
<keyword evidence="3" id="KW-1185">Reference proteome</keyword>
<proteinExistence type="predicted"/>
<reference evidence="2" key="1">
    <citation type="submission" date="2023-07" db="EMBL/GenBank/DDBJ databases">
        <authorList>
            <consortium name="CYATHOMIX"/>
        </authorList>
    </citation>
    <scope>NUCLEOTIDE SEQUENCE</scope>
    <source>
        <strain evidence="2">N/A</strain>
    </source>
</reference>
<dbReference type="Proteomes" id="UP001176961">
    <property type="component" value="Unassembled WGS sequence"/>
</dbReference>
<feature type="transmembrane region" description="Helical" evidence="1">
    <location>
        <begin position="26"/>
        <end position="47"/>
    </location>
</feature>
<organism evidence="2 3">
    <name type="scientific">Cylicocyclus nassatus</name>
    <name type="common">Nematode worm</name>
    <dbReference type="NCBI Taxonomy" id="53992"/>
    <lineage>
        <taxon>Eukaryota</taxon>
        <taxon>Metazoa</taxon>
        <taxon>Ecdysozoa</taxon>
        <taxon>Nematoda</taxon>
        <taxon>Chromadorea</taxon>
        <taxon>Rhabditida</taxon>
        <taxon>Rhabditina</taxon>
        <taxon>Rhabditomorpha</taxon>
        <taxon>Strongyloidea</taxon>
        <taxon>Strongylidae</taxon>
        <taxon>Cylicocyclus</taxon>
    </lineage>
</organism>
<dbReference type="AlphaFoldDB" id="A0AA36HAP6"/>
<evidence type="ECO:0000256" key="1">
    <source>
        <dbReference type="SAM" id="Phobius"/>
    </source>
</evidence>
<sequence>MKGLPSTNIPIDVKERVYVSSTSMRIFNYIFLLPTILMVFCAVNVAASPVMSRQEALEHLRKLFAKFPPKRL</sequence>
<comment type="caution">
    <text evidence="2">The sequence shown here is derived from an EMBL/GenBank/DDBJ whole genome shotgun (WGS) entry which is preliminary data.</text>
</comment>
<keyword evidence="1" id="KW-0472">Membrane</keyword>
<evidence type="ECO:0000313" key="2">
    <source>
        <dbReference type="EMBL" id="CAJ0606866.1"/>
    </source>
</evidence>
<keyword evidence="1" id="KW-1133">Transmembrane helix</keyword>
<accession>A0AA36HAP6</accession>
<keyword evidence="1" id="KW-0812">Transmembrane</keyword>
<evidence type="ECO:0008006" key="4">
    <source>
        <dbReference type="Google" id="ProtNLM"/>
    </source>
</evidence>
<dbReference type="EMBL" id="CATQJL010000316">
    <property type="protein sequence ID" value="CAJ0606866.1"/>
    <property type="molecule type" value="Genomic_DNA"/>
</dbReference>
<protein>
    <recommendedName>
        <fullName evidence="4">Transmembrane protein</fullName>
    </recommendedName>
</protein>